<proteinExistence type="predicted"/>
<reference evidence="2" key="2">
    <citation type="submission" date="2023-05" db="EMBL/GenBank/DDBJ databases">
        <authorList>
            <consortium name="Lawrence Berkeley National Laboratory"/>
            <person name="Steindorff A."/>
            <person name="Hensen N."/>
            <person name="Bonometti L."/>
            <person name="Westerberg I."/>
            <person name="Brannstrom I.O."/>
            <person name="Guillou S."/>
            <person name="Cros-Aarteil S."/>
            <person name="Calhoun S."/>
            <person name="Haridas S."/>
            <person name="Kuo A."/>
            <person name="Mondo S."/>
            <person name="Pangilinan J."/>
            <person name="Riley R."/>
            <person name="Labutti K."/>
            <person name="Andreopoulos B."/>
            <person name="Lipzen A."/>
            <person name="Chen C."/>
            <person name="Yanf M."/>
            <person name="Daum C."/>
            <person name="Ng V."/>
            <person name="Clum A."/>
            <person name="Ohm R."/>
            <person name="Martin F."/>
            <person name="Silar P."/>
            <person name="Natvig D."/>
            <person name="Lalanne C."/>
            <person name="Gautier V."/>
            <person name="Ament-Velasquez S.L."/>
            <person name="Kruys A."/>
            <person name="Hutchinson M.I."/>
            <person name="Powell A.J."/>
            <person name="Barry K."/>
            <person name="Miller A.N."/>
            <person name="Grigoriev I.V."/>
            <person name="Debuchy R."/>
            <person name="Gladieux P."/>
            <person name="Thoren M.H."/>
            <person name="Johannesson H."/>
        </authorList>
    </citation>
    <scope>NUCLEOTIDE SEQUENCE</scope>
    <source>
        <strain evidence="2">CBS 532.94</strain>
    </source>
</reference>
<reference evidence="2" key="1">
    <citation type="journal article" date="2023" name="Mol. Phylogenet. Evol.">
        <title>Genome-scale phylogeny and comparative genomics of the fungal order Sordariales.</title>
        <authorList>
            <person name="Hensen N."/>
            <person name="Bonometti L."/>
            <person name="Westerberg I."/>
            <person name="Brannstrom I.O."/>
            <person name="Guillou S."/>
            <person name="Cros-Aarteil S."/>
            <person name="Calhoun S."/>
            <person name="Haridas S."/>
            <person name="Kuo A."/>
            <person name="Mondo S."/>
            <person name="Pangilinan J."/>
            <person name="Riley R."/>
            <person name="LaButti K."/>
            <person name="Andreopoulos B."/>
            <person name="Lipzen A."/>
            <person name="Chen C."/>
            <person name="Yan M."/>
            <person name="Daum C."/>
            <person name="Ng V."/>
            <person name="Clum A."/>
            <person name="Steindorff A."/>
            <person name="Ohm R.A."/>
            <person name="Martin F."/>
            <person name="Silar P."/>
            <person name="Natvig D.O."/>
            <person name="Lalanne C."/>
            <person name="Gautier V."/>
            <person name="Ament-Velasquez S.L."/>
            <person name="Kruys A."/>
            <person name="Hutchinson M.I."/>
            <person name="Powell A.J."/>
            <person name="Barry K."/>
            <person name="Miller A.N."/>
            <person name="Grigoriev I.V."/>
            <person name="Debuchy R."/>
            <person name="Gladieux P."/>
            <person name="Hiltunen Thoren M."/>
            <person name="Johannesson H."/>
        </authorList>
    </citation>
    <scope>NUCLEOTIDE SEQUENCE</scope>
    <source>
        <strain evidence="2">CBS 532.94</strain>
    </source>
</reference>
<accession>A0AAN7CED7</accession>
<gene>
    <name evidence="2" type="ORF">C8A03DRAFT_14156</name>
</gene>
<evidence type="ECO:0000256" key="1">
    <source>
        <dbReference type="SAM" id="MobiDB-lite"/>
    </source>
</evidence>
<dbReference type="AlphaFoldDB" id="A0AAN7CED7"/>
<dbReference type="EMBL" id="MU860063">
    <property type="protein sequence ID" value="KAK4239453.1"/>
    <property type="molecule type" value="Genomic_DNA"/>
</dbReference>
<protein>
    <submittedName>
        <fullName evidence="2">Uncharacterized protein</fullName>
    </submittedName>
</protein>
<comment type="caution">
    <text evidence="2">The sequence shown here is derived from an EMBL/GenBank/DDBJ whole genome shotgun (WGS) entry which is preliminary data.</text>
</comment>
<name>A0AAN7CED7_9PEZI</name>
<sequence>MEGEASRQQGHGSKGKGKDTRPNTEQAPGHGAAEKKDAGPSLPRMAQSAASFLLSGPPGAMPGGGNEKGESSRAGEALARAGESAVQLRSNIASGESLKMGQTQEHIAREEASFAAFLDSGNTPMLSEPDDLEGAWRSAVPGAPMSGVARAVEPSIHSVAEQQAKDGADVVALLSSDGGLEQVFDNANEPTSQGDLVKLRKALFGQETDQRDSLIAWDNLLNFIPEYLQPQTAPRVTSADSLSMHLGTTDTNEAWHVWVSQWSRVLTSYQDEVWGDLGVLIDEARAEVRRIEEAKPGENLPEPKALLRLRAILGHLRSAQ</sequence>
<keyword evidence="3" id="KW-1185">Reference proteome</keyword>
<feature type="region of interest" description="Disordered" evidence="1">
    <location>
        <begin position="1"/>
        <end position="85"/>
    </location>
</feature>
<feature type="compositionally biased region" description="Polar residues" evidence="1">
    <location>
        <begin position="1"/>
        <end position="11"/>
    </location>
</feature>
<evidence type="ECO:0000313" key="2">
    <source>
        <dbReference type="EMBL" id="KAK4239453.1"/>
    </source>
</evidence>
<dbReference type="Proteomes" id="UP001303760">
    <property type="component" value="Unassembled WGS sequence"/>
</dbReference>
<evidence type="ECO:0000313" key="3">
    <source>
        <dbReference type="Proteomes" id="UP001303760"/>
    </source>
</evidence>
<organism evidence="2 3">
    <name type="scientific">Achaetomium macrosporum</name>
    <dbReference type="NCBI Taxonomy" id="79813"/>
    <lineage>
        <taxon>Eukaryota</taxon>
        <taxon>Fungi</taxon>
        <taxon>Dikarya</taxon>
        <taxon>Ascomycota</taxon>
        <taxon>Pezizomycotina</taxon>
        <taxon>Sordariomycetes</taxon>
        <taxon>Sordariomycetidae</taxon>
        <taxon>Sordariales</taxon>
        <taxon>Chaetomiaceae</taxon>
        <taxon>Achaetomium</taxon>
    </lineage>
</organism>